<keyword evidence="13" id="KW-0675">Receptor</keyword>
<evidence type="ECO:0000256" key="9">
    <source>
        <dbReference type="RuleBase" id="RU003357"/>
    </source>
</evidence>
<keyword evidence="6 8" id="KW-0472">Membrane</keyword>
<dbReference type="SUPFAM" id="SSF56935">
    <property type="entry name" value="Porins"/>
    <property type="match status" value="1"/>
</dbReference>
<evidence type="ECO:0000256" key="4">
    <source>
        <dbReference type="ARBA" id="ARBA00022692"/>
    </source>
</evidence>
<dbReference type="Gene3D" id="2.170.130.10">
    <property type="entry name" value="TonB-dependent receptor, plug domain"/>
    <property type="match status" value="1"/>
</dbReference>
<dbReference type="AlphaFoldDB" id="A0A969WB69"/>
<evidence type="ECO:0000256" key="2">
    <source>
        <dbReference type="ARBA" id="ARBA00022448"/>
    </source>
</evidence>
<evidence type="ECO:0000313" key="13">
    <source>
        <dbReference type="EMBL" id="NKF23957.1"/>
    </source>
</evidence>
<evidence type="ECO:0000313" key="14">
    <source>
        <dbReference type="Proteomes" id="UP000653472"/>
    </source>
</evidence>
<reference evidence="13" key="1">
    <citation type="submission" date="2020-03" db="EMBL/GenBank/DDBJ databases">
        <title>Solimonas marina sp. nov., isolated from deep seawater of the Pacific Ocean.</title>
        <authorList>
            <person name="Liu X."/>
            <person name="Lai Q."/>
            <person name="Sun F."/>
            <person name="Gai Y."/>
            <person name="Li G."/>
            <person name="Shao Z."/>
        </authorList>
    </citation>
    <scope>NUCLEOTIDE SEQUENCE</scope>
    <source>
        <strain evidence="13">C16B3</strain>
    </source>
</reference>
<organism evidence="13 14">
    <name type="scientific">Solimonas marina</name>
    <dbReference type="NCBI Taxonomy" id="2714601"/>
    <lineage>
        <taxon>Bacteria</taxon>
        <taxon>Pseudomonadati</taxon>
        <taxon>Pseudomonadota</taxon>
        <taxon>Gammaproteobacteria</taxon>
        <taxon>Nevskiales</taxon>
        <taxon>Nevskiaceae</taxon>
        <taxon>Solimonas</taxon>
    </lineage>
</organism>
<keyword evidence="3 8" id="KW-1134">Transmembrane beta strand</keyword>
<dbReference type="Gene3D" id="2.40.170.20">
    <property type="entry name" value="TonB-dependent receptor, beta-barrel domain"/>
    <property type="match status" value="1"/>
</dbReference>
<evidence type="ECO:0000256" key="10">
    <source>
        <dbReference type="SAM" id="SignalP"/>
    </source>
</evidence>
<dbReference type="CDD" id="cd01347">
    <property type="entry name" value="ligand_gated_channel"/>
    <property type="match status" value="1"/>
</dbReference>
<dbReference type="PROSITE" id="PS52016">
    <property type="entry name" value="TONB_DEPENDENT_REC_3"/>
    <property type="match status" value="1"/>
</dbReference>
<evidence type="ECO:0000259" key="11">
    <source>
        <dbReference type="Pfam" id="PF00593"/>
    </source>
</evidence>
<dbReference type="InterPro" id="IPR039426">
    <property type="entry name" value="TonB-dep_rcpt-like"/>
</dbReference>
<dbReference type="EMBL" id="JAAVXB010000010">
    <property type="protein sequence ID" value="NKF23957.1"/>
    <property type="molecule type" value="Genomic_DNA"/>
</dbReference>
<dbReference type="RefSeq" id="WP_168149270.1">
    <property type="nucleotide sequence ID" value="NZ_JAAVXB010000010.1"/>
</dbReference>
<keyword evidence="4 8" id="KW-0812">Transmembrane</keyword>
<name>A0A969WB69_9GAMM</name>
<keyword evidence="14" id="KW-1185">Reference proteome</keyword>
<dbReference type="Pfam" id="PF00593">
    <property type="entry name" value="TonB_dep_Rec_b-barrel"/>
    <property type="match status" value="1"/>
</dbReference>
<dbReference type="PANTHER" id="PTHR47234:SF2">
    <property type="entry name" value="TONB-DEPENDENT RECEPTOR"/>
    <property type="match status" value="1"/>
</dbReference>
<comment type="similarity">
    <text evidence="8 9">Belongs to the TonB-dependent receptor family.</text>
</comment>
<dbReference type="InterPro" id="IPR037066">
    <property type="entry name" value="Plug_dom_sf"/>
</dbReference>
<sequence>MKQKLMRKRSSAFALSAIAAAASTFIGGQAFAQGQSIPAPDDAKAADQQPMAEIVVTGSAIKRVDAETAVPLTVLNVDDLKAQGLTTVEQVIGTLSAGQSSLGTSQAVGNSTGGASFVDLRGIGANKTLILLNGRRIANSAFDSSAGDLNSIPMAAIERVEVLRDGASSLYGTDAIGGVINFITKKDYQGGTLTLGYDKPQHDGGESRNANIGFGYGDYDTQGFNIFAFGDFEKQNNISGTQRDFNGRFPGGLSQSPFPANFYQGDGSTIGNPAAADCSSGLYAIPGGDGTSCKMVTSKFVDYIPESERASGYLHGDFKLAENHKMSVEYSVTRSEVKTLIAPVPYGLAAVNPTKPDGTPNPYYPGNSGAAFTPNIAIDGGYDGSAYFGDLDGDGVPDPLTGPGYSQAATGCAGTTGCTLADIGLTSGAGTVNSSLQPGFVWVNWRDVPNGPRGDDNVTLQQRVVLSFDGTVGDWDYDAGLMYNHTKTDEKLISGYGSGDLIYEGILDGIINPFGAQDEAGTTYLDSAALPGTVQSATGKVYSGDARISNSDLGDWFNAGRPAAIAVGVEVRREEYLQEANYDYAFQVSASTGIDPNLHNEGGRNIYAAYTEFSIPLHKTLDLTLAGRYDRYQDFGSTTNPKVSLRWQPIRELVIRSAFSTGFRAPSLYELHSAQTYTNTGNISDPVDCSSSTPTYCDTQFVALGGGNEDLKPEKSKSFTLGFVAEPVKEVTFGADFYLIKLTNLVSYLDEQTLLDPENLSWSDEYIHRNSNGHLSTVTQVCPGAACGYLDERNQNLGAVLTDGIDFNAAYRIHTDYGLFNLAYNSTWVHRYNYQDYQTGPWNENVGAYVGSGPIFRWKHTMSLDWKRGPYSAGATGYLKSGYTDVVTSNDPDGHKVGTYATLDLHGGWEPLTGLDFVLGIRNVTDRDPPLSYQTQVFQSGYDPRFYDPTGRTFYIRGTYSF</sequence>
<dbReference type="Proteomes" id="UP000653472">
    <property type="component" value="Unassembled WGS sequence"/>
</dbReference>
<dbReference type="InterPro" id="IPR012910">
    <property type="entry name" value="Plug_dom"/>
</dbReference>
<gene>
    <name evidence="13" type="ORF">G7Y82_16710</name>
</gene>
<keyword evidence="10" id="KW-0732">Signal</keyword>
<evidence type="ECO:0000256" key="6">
    <source>
        <dbReference type="ARBA" id="ARBA00023136"/>
    </source>
</evidence>
<evidence type="ECO:0000256" key="1">
    <source>
        <dbReference type="ARBA" id="ARBA00004571"/>
    </source>
</evidence>
<dbReference type="Pfam" id="PF07715">
    <property type="entry name" value="Plug"/>
    <property type="match status" value="1"/>
</dbReference>
<feature type="domain" description="TonB-dependent receptor plug" evidence="12">
    <location>
        <begin position="67"/>
        <end position="179"/>
    </location>
</feature>
<protein>
    <submittedName>
        <fullName evidence="13">TonB-dependent receptor</fullName>
    </submittedName>
</protein>
<feature type="signal peptide" evidence="10">
    <location>
        <begin position="1"/>
        <end position="32"/>
    </location>
</feature>
<keyword evidence="5 9" id="KW-0798">TonB box</keyword>
<feature type="domain" description="TonB-dependent receptor-like beta-barrel" evidence="11">
    <location>
        <begin position="438"/>
        <end position="924"/>
    </location>
</feature>
<evidence type="ECO:0000256" key="3">
    <source>
        <dbReference type="ARBA" id="ARBA00022452"/>
    </source>
</evidence>
<proteinExistence type="inferred from homology"/>
<keyword evidence="2 8" id="KW-0813">Transport</keyword>
<evidence type="ECO:0000259" key="12">
    <source>
        <dbReference type="Pfam" id="PF07715"/>
    </source>
</evidence>
<feature type="chain" id="PRO_5037293845" evidence="10">
    <location>
        <begin position="33"/>
        <end position="962"/>
    </location>
</feature>
<dbReference type="GO" id="GO:0009279">
    <property type="term" value="C:cell outer membrane"/>
    <property type="evidence" value="ECO:0007669"/>
    <property type="project" value="UniProtKB-SubCell"/>
</dbReference>
<dbReference type="InterPro" id="IPR036942">
    <property type="entry name" value="Beta-barrel_TonB_sf"/>
</dbReference>
<comment type="caution">
    <text evidence="13">The sequence shown here is derived from an EMBL/GenBank/DDBJ whole genome shotgun (WGS) entry which is preliminary data.</text>
</comment>
<keyword evidence="7 8" id="KW-0998">Cell outer membrane</keyword>
<evidence type="ECO:0000256" key="5">
    <source>
        <dbReference type="ARBA" id="ARBA00023077"/>
    </source>
</evidence>
<accession>A0A969WB69</accession>
<dbReference type="InterPro" id="IPR000531">
    <property type="entry name" value="Beta-barrel_TonB"/>
</dbReference>
<comment type="subcellular location">
    <subcellularLocation>
        <location evidence="1 8">Cell outer membrane</location>
        <topology evidence="1 8">Multi-pass membrane protein</topology>
    </subcellularLocation>
</comment>
<dbReference type="PANTHER" id="PTHR47234">
    <property type="match status" value="1"/>
</dbReference>
<evidence type="ECO:0000256" key="8">
    <source>
        <dbReference type="PROSITE-ProRule" id="PRU01360"/>
    </source>
</evidence>
<evidence type="ECO:0000256" key="7">
    <source>
        <dbReference type="ARBA" id="ARBA00023237"/>
    </source>
</evidence>